<reference evidence="1 2" key="1">
    <citation type="submission" date="2019-09" db="EMBL/GenBank/DDBJ databases">
        <authorList>
            <person name="Dittami M. S."/>
        </authorList>
    </citation>
    <scope>NUCLEOTIDE SEQUENCE [LARGE SCALE GENOMIC DNA]</scope>
    <source>
        <strain evidence="1">SPHINGO391</strain>
    </source>
</reference>
<evidence type="ECO:0000313" key="1">
    <source>
        <dbReference type="EMBL" id="VVT26812.1"/>
    </source>
</evidence>
<sequence length="202" mass="22173">MSIERFNSMVGNDRLSSRQVDELIGIARGVAADGTLNQSEVEFLQKWLAASVDRSDQPIIRVLYDRINAVLSDGIVDEDECQDLLTTLNAFSSRDFELGEVLKATTLPVCDPAPKLDFDGRTYCFTGVFNFGQRKACEAAVSERGGRCGSLTQKTDVLVIGLYATESWKHSSFGNKILKAADMRAQGVPIAIVSEQHWAGHL</sequence>
<evidence type="ECO:0000313" key="2">
    <source>
        <dbReference type="Proteomes" id="UP000326857"/>
    </source>
</evidence>
<dbReference type="InterPro" id="IPR036420">
    <property type="entry name" value="BRCT_dom_sf"/>
</dbReference>
<organism evidence="1 2">
    <name type="scientific">Sphingomonas aurantiaca</name>
    <dbReference type="NCBI Taxonomy" id="185949"/>
    <lineage>
        <taxon>Bacteria</taxon>
        <taxon>Pseudomonadati</taxon>
        <taxon>Pseudomonadota</taxon>
        <taxon>Alphaproteobacteria</taxon>
        <taxon>Sphingomonadales</taxon>
        <taxon>Sphingomonadaceae</taxon>
        <taxon>Sphingomonas</taxon>
    </lineage>
</organism>
<dbReference type="Proteomes" id="UP000326857">
    <property type="component" value="Unassembled WGS sequence"/>
</dbReference>
<protein>
    <submittedName>
        <fullName evidence="1">NAD-dependent DNA ligase</fullName>
    </submittedName>
</protein>
<dbReference type="EMBL" id="CABVLI010000044">
    <property type="protein sequence ID" value="VVT26812.1"/>
    <property type="molecule type" value="Genomic_DNA"/>
</dbReference>
<gene>
    <name evidence="1" type="ORF">SPHINGO391_490217</name>
</gene>
<name>A0A5E8A5W9_9SPHN</name>
<dbReference type="Gene3D" id="3.40.50.10190">
    <property type="entry name" value="BRCT domain"/>
    <property type="match status" value="1"/>
</dbReference>
<accession>A0A5E8A5W9</accession>
<proteinExistence type="predicted"/>
<dbReference type="SUPFAM" id="SSF158682">
    <property type="entry name" value="TerB-like"/>
    <property type="match status" value="1"/>
</dbReference>
<dbReference type="CDD" id="cd17748">
    <property type="entry name" value="BRCT_DNA_ligase_like"/>
    <property type="match status" value="1"/>
</dbReference>
<dbReference type="RefSeq" id="WP_151991726.1">
    <property type="nucleotide sequence ID" value="NZ_LR701528.1"/>
</dbReference>
<dbReference type="SUPFAM" id="SSF52113">
    <property type="entry name" value="BRCT domain"/>
    <property type="match status" value="1"/>
</dbReference>
<keyword evidence="1" id="KW-0436">Ligase</keyword>
<dbReference type="GO" id="GO:0016874">
    <property type="term" value="F:ligase activity"/>
    <property type="evidence" value="ECO:0007669"/>
    <property type="project" value="UniProtKB-KW"/>
</dbReference>
<dbReference type="AlphaFoldDB" id="A0A5E8A5W9"/>
<dbReference type="InterPro" id="IPR029024">
    <property type="entry name" value="TerB-like"/>
</dbReference>